<evidence type="ECO:0000313" key="2">
    <source>
        <dbReference type="EMBL" id="OJD15675.1"/>
    </source>
</evidence>
<feature type="region of interest" description="Disordered" evidence="1">
    <location>
        <begin position="59"/>
        <end position="95"/>
    </location>
</feature>
<organism evidence="2 3">
    <name type="scientific">Emergomyces pasteurianus Ep9510</name>
    <dbReference type="NCBI Taxonomy" id="1447872"/>
    <lineage>
        <taxon>Eukaryota</taxon>
        <taxon>Fungi</taxon>
        <taxon>Dikarya</taxon>
        <taxon>Ascomycota</taxon>
        <taxon>Pezizomycotina</taxon>
        <taxon>Eurotiomycetes</taxon>
        <taxon>Eurotiomycetidae</taxon>
        <taxon>Onygenales</taxon>
        <taxon>Ajellomycetaceae</taxon>
        <taxon>Emergomyces</taxon>
    </lineage>
</organism>
<dbReference type="EMBL" id="LGRN01000143">
    <property type="protein sequence ID" value="OJD15675.1"/>
    <property type="molecule type" value="Genomic_DNA"/>
</dbReference>
<comment type="caution">
    <text evidence="2">The sequence shown here is derived from an EMBL/GenBank/DDBJ whole genome shotgun (WGS) entry which is preliminary data.</text>
</comment>
<evidence type="ECO:0000313" key="3">
    <source>
        <dbReference type="Proteomes" id="UP000182235"/>
    </source>
</evidence>
<keyword evidence="3" id="KW-1185">Reference proteome</keyword>
<dbReference type="STRING" id="1447872.A0A1J9Q628"/>
<feature type="region of interest" description="Disordered" evidence="1">
    <location>
        <begin position="129"/>
        <end position="152"/>
    </location>
</feature>
<dbReference type="AlphaFoldDB" id="A0A1J9Q628"/>
<proteinExistence type="predicted"/>
<evidence type="ECO:0000256" key="1">
    <source>
        <dbReference type="SAM" id="MobiDB-lite"/>
    </source>
</evidence>
<accession>A0A1J9Q628</accession>
<dbReference type="VEuPathDB" id="FungiDB:AJ78_04093"/>
<protein>
    <submittedName>
        <fullName evidence="2">Uncharacterized protein</fullName>
    </submittedName>
</protein>
<dbReference type="Proteomes" id="UP000182235">
    <property type="component" value="Unassembled WGS sequence"/>
</dbReference>
<gene>
    <name evidence="2" type="ORF">AJ78_04093</name>
</gene>
<dbReference type="OrthoDB" id="4828117at2759"/>
<name>A0A1J9Q628_9EURO</name>
<sequence length="205" mass="22175">MGIAWNKAAIERIIGALLASHPGFTPNYKTMAVHFGQGATYDSIQGRFREYRRIAKIMRQDNPGPSSSRAPVGRNIGSGRVSKPGSTARGHRTQTPLTPTKYAKVKVENSVLDDLLIDEGSAGFIKGDEGDSIPFSEAPANSTSTPEAKRENPFVVRGNLKIDYDCSNDFLSGLENVTASLAEESENALRYSSEVAGFAQYDDTV</sequence>
<reference evidence="2 3" key="1">
    <citation type="submission" date="2015-07" db="EMBL/GenBank/DDBJ databases">
        <title>Emmonsia species relationships and genome sequence.</title>
        <authorList>
            <consortium name="The Broad Institute Genomics Platform"/>
            <person name="Cuomo C.A."/>
            <person name="Munoz J.F."/>
            <person name="Imamovic A."/>
            <person name="Priest M.E."/>
            <person name="Young S."/>
            <person name="Clay O.K."/>
            <person name="McEwen J.G."/>
        </authorList>
    </citation>
    <scope>NUCLEOTIDE SEQUENCE [LARGE SCALE GENOMIC DNA]</scope>
    <source>
        <strain evidence="2 3">UAMH 9510</strain>
    </source>
</reference>